<evidence type="ECO:0000256" key="1">
    <source>
        <dbReference type="ARBA" id="ARBA00023002"/>
    </source>
</evidence>
<reference evidence="6" key="1">
    <citation type="submission" date="2017-02" db="UniProtKB">
        <authorList>
            <consortium name="WormBaseParasite"/>
        </authorList>
    </citation>
    <scope>IDENTIFICATION</scope>
</reference>
<dbReference type="Pfam" id="PF00106">
    <property type="entry name" value="adh_short"/>
    <property type="match status" value="2"/>
</dbReference>
<dbReference type="STRING" id="318479.A0A0N4URM8"/>
<evidence type="ECO:0000313" key="3">
    <source>
        <dbReference type="EMBL" id="VDN54146.1"/>
    </source>
</evidence>
<accession>A0A0N4URM8</accession>
<dbReference type="Proteomes" id="UP000038040">
    <property type="component" value="Unplaced"/>
</dbReference>
<dbReference type="EMBL" id="UYYG01000306">
    <property type="protein sequence ID" value="VDN54146.1"/>
    <property type="molecule type" value="Genomic_DNA"/>
</dbReference>
<name>A0A0N4URM8_DRAME</name>
<organism evidence="4 6">
    <name type="scientific">Dracunculus medinensis</name>
    <name type="common">Guinea worm</name>
    <dbReference type="NCBI Taxonomy" id="318479"/>
    <lineage>
        <taxon>Eukaryota</taxon>
        <taxon>Metazoa</taxon>
        <taxon>Ecdysozoa</taxon>
        <taxon>Nematoda</taxon>
        <taxon>Chromadorea</taxon>
        <taxon>Rhabditida</taxon>
        <taxon>Spirurina</taxon>
        <taxon>Dracunculoidea</taxon>
        <taxon>Dracunculidae</taxon>
        <taxon>Dracunculus</taxon>
    </lineage>
</organism>
<sequence>MNSETTVLLPTKGLVALVTGGASGLGKATVEFLINRGLKVAIVDLPSSNGADVAKSCGENCLFIPANVTREDEVKAAKFKKNQVTREDEVKAAFGILCENFGRVDVIVNCAGIPGKLYDSVKREMQSLKEIAETVNVNVIGTMNVIQFACQMMAENEKDKDGQRGVIINVSSICAYDDNSLHAYSASKGAISSMTSPLAFEFAKHGIRFMAIAPGLFSTPMTTNLNNIKVVEKRIEYLKNIVLSPKRFGNPLEFAALVHHIIENRYLNGEVIRLDGGLRLQQ</sequence>
<keyword evidence="5" id="KW-1185">Reference proteome</keyword>
<dbReference type="OrthoDB" id="1274115at2759"/>
<dbReference type="PROSITE" id="PS00061">
    <property type="entry name" value="ADH_SHORT"/>
    <property type="match status" value="1"/>
</dbReference>
<dbReference type="GO" id="GO:0006631">
    <property type="term" value="P:fatty acid metabolic process"/>
    <property type="evidence" value="ECO:0007669"/>
    <property type="project" value="TreeGrafter"/>
</dbReference>
<dbReference type="Gene3D" id="3.40.50.720">
    <property type="entry name" value="NAD(P)-binding Rossmann-like Domain"/>
    <property type="match status" value="1"/>
</dbReference>
<reference evidence="3 5" key="2">
    <citation type="submission" date="2018-11" db="EMBL/GenBank/DDBJ databases">
        <authorList>
            <consortium name="Pathogen Informatics"/>
        </authorList>
    </citation>
    <scope>NUCLEOTIDE SEQUENCE [LARGE SCALE GENOMIC DNA]</scope>
</reference>
<dbReference type="GO" id="GO:0005739">
    <property type="term" value="C:mitochondrion"/>
    <property type="evidence" value="ECO:0007669"/>
    <property type="project" value="TreeGrafter"/>
</dbReference>
<dbReference type="GO" id="GO:0008210">
    <property type="term" value="P:estrogen metabolic process"/>
    <property type="evidence" value="ECO:0007669"/>
    <property type="project" value="TreeGrafter"/>
</dbReference>
<keyword evidence="1" id="KW-0560">Oxidoreductase</keyword>
<dbReference type="PRINTS" id="PR00081">
    <property type="entry name" value="GDHRDH"/>
</dbReference>
<dbReference type="InterPro" id="IPR002347">
    <property type="entry name" value="SDR_fam"/>
</dbReference>
<evidence type="ECO:0000313" key="5">
    <source>
        <dbReference type="Proteomes" id="UP000274756"/>
    </source>
</evidence>
<dbReference type="InterPro" id="IPR020904">
    <property type="entry name" value="Sc_DH/Rdtase_CS"/>
</dbReference>
<dbReference type="InterPro" id="IPR036291">
    <property type="entry name" value="NAD(P)-bd_dom_sf"/>
</dbReference>
<dbReference type="Proteomes" id="UP000274756">
    <property type="component" value="Unassembled WGS sequence"/>
</dbReference>
<gene>
    <name evidence="3" type="ORF">DME_LOCUS4119</name>
</gene>
<evidence type="ECO:0000256" key="2">
    <source>
        <dbReference type="RuleBase" id="RU000363"/>
    </source>
</evidence>
<proteinExistence type="inferred from homology"/>
<evidence type="ECO:0000313" key="4">
    <source>
        <dbReference type="Proteomes" id="UP000038040"/>
    </source>
</evidence>
<dbReference type="WBParaSite" id="DME_0001071001-mRNA-1">
    <property type="protein sequence ID" value="DME_0001071001-mRNA-1"/>
    <property type="gene ID" value="DME_0001071001"/>
</dbReference>
<dbReference type="SUPFAM" id="SSF51735">
    <property type="entry name" value="NAD(P)-binding Rossmann-fold domains"/>
    <property type="match status" value="1"/>
</dbReference>
<dbReference type="PRINTS" id="PR00080">
    <property type="entry name" value="SDRFAMILY"/>
</dbReference>
<dbReference type="GO" id="GO:0008209">
    <property type="term" value="P:androgen metabolic process"/>
    <property type="evidence" value="ECO:0007669"/>
    <property type="project" value="TreeGrafter"/>
</dbReference>
<dbReference type="AlphaFoldDB" id="A0A0N4URM8"/>
<protein>
    <submittedName>
        <fullName evidence="6">3-hydroxyacyl-CoA dehydrogenase type-2</fullName>
    </submittedName>
</protein>
<evidence type="ECO:0000313" key="6">
    <source>
        <dbReference type="WBParaSite" id="DME_0001071001-mRNA-1"/>
    </source>
</evidence>
<dbReference type="PANTHER" id="PTHR43658:SF8">
    <property type="entry name" value="17-BETA-HYDROXYSTEROID DEHYDROGENASE 14-RELATED"/>
    <property type="match status" value="1"/>
</dbReference>
<dbReference type="PANTHER" id="PTHR43658">
    <property type="entry name" value="SHORT-CHAIN DEHYDROGENASE/REDUCTASE"/>
    <property type="match status" value="1"/>
</dbReference>
<comment type="similarity">
    <text evidence="2">Belongs to the short-chain dehydrogenases/reductases (SDR) family.</text>
</comment>
<dbReference type="GO" id="GO:0004303">
    <property type="term" value="F:estradiol 17-beta-dehydrogenase [NAD(P)+] activity"/>
    <property type="evidence" value="ECO:0007669"/>
    <property type="project" value="TreeGrafter"/>
</dbReference>